<keyword evidence="11" id="KW-1185">Reference proteome</keyword>
<keyword evidence="5" id="KW-0472">Membrane</keyword>
<sequence length="332" mass="38912">MHSKGFHRLVLQSILVAFLYCVVSTADEYRCPYDIHVKKGQIIKARESVNNGGSFLKHSTVLDARECYKLCCERKNCDLAQMQYKNSTVGVFAQVDKICYMFHCGNPNKCRFGEHDHYATIYYDRPDEELSHLDSGQNEIPSEKEVGKPKWNVKPEYNNKPSVPKGDGKGKYKPPLRQPVKEKEQYQENRDLSSSWKPKPEEESAEKVQEFGEANYQNKNTKEPVASNERLKTVLEKAESKYTEKSKESGHPFYQEVLTKHRETPTKHIQVETKRPVERSRKNKQKHRYHPHKEIWMTWMLNLNESLRNSHHQRIMIMINVQVDTNQLSLQM</sequence>
<evidence type="ECO:0000256" key="6">
    <source>
        <dbReference type="ARBA" id="ARBA00023180"/>
    </source>
</evidence>
<evidence type="ECO:0000313" key="10">
    <source>
        <dbReference type="EMBL" id="KAJ7373140.1"/>
    </source>
</evidence>
<dbReference type="PROSITE" id="PS50986">
    <property type="entry name" value="MANSC"/>
    <property type="match status" value="1"/>
</dbReference>
<keyword evidence="10" id="KW-0675">Receptor</keyword>
<evidence type="ECO:0000256" key="2">
    <source>
        <dbReference type="ARBA" id="ARBA00022692"/>
    </source>
</evidence>
<keyword evidence="3 8" id="KW-0732">Signal</keyword>
<feature type="compositionally biased region" description="Basic and acidic residues" evidence="7">
    <location>
        <begin position="198"/>
        <end position="210"/>
    </location>
</feature>
<dbReference type="InterPro" id="IPR013980">
    <property type="entry name" value="MANSC_dom"/>
</dbReference>
<dbReference type="PANTHER" id="PTHR46876:SF1">
    <property type="entry name" value="LOW-DENSITY LIPOPROTEIN RECEPTOR-RELATED PROTEIN 11"/>
    <property type="match status" value="1"/>
</dbReference>
<dbReference type="EMBL" id="MU826832">
    <property type="protein sequence ID" value="KAJ7373140.1"/>
    <property type="molecule type" value="Genomic_DNA"/>
</dbReference>
<organism evidence="10 11">
    <name type="scientific">Desmophyllum pertusum</name>
    <dbReference type="NCBI Taxonomy" id="174260"/>
    <lineage>
        <taxon>Eukaryota</taxon>
        <taxon>Metazoa</taxon>
        <taxon>Cnidaria</taxon>
        <taxon>Anthozoa</taxon>
        <taxon>Hexacorallia</taxon>
        <taxon>Scleractinia</taxon>
        <taxon>Caryophylliina</taxon>
        <taxon>Caryophylliidae</taxon>
        <taxon>Desmophyllum</taxon>
    </lineage>
</organism>
<gene>
    <name evidence="10" type="primary">LRP11</name>
    <name evidence="10" type="ORF">OS493_014288</name>
</gene>
<comment type="subcellular location">
    <subcellularLocation>
        <location evidence="1">Membrane</location>
        <topology evidence="1">Single-pass type I membrane protein</topology>
    </subcellularLocation>
</comment>
<dbReference type="PANTHER" id="PTHR46876">
    <property type="entry name" value="LOW-DENSITY LIPOPROTEIN RECEPTOR-RELATED PROTEIN 11"/>
    <property type="match status" value="1"/>
</dbReference>
<feature type="region of interest" description="Disordered" evidence="7">
    <location>
        <begin position="132"/>
        <end position="222"/>
    </location>
</feature>
<dbReference type="Pfam" id="PF07502">
    <property type="entry name" value="MANEC"/>
    <property type="match status" value="1"/>
</dbReference>
<comment type="caution">
    <text evidence="10">The sequence shown here is derived from an EMBL/GenBank/DDBJ whole genome shotgun (WGS) entry which is preliminary data.</text>
</comment>
<accession>A0A9X0CRM7</accession>
<proteinExistence type="predicted"/>
<evidence type="ECO:0000256" key="8">
    <source>
        <dbReference type="SAM" id="SignalP"/>
    </source>
</evidence>
<dbReference type="InterPro" id="IPR011106">
    <property type="entry name" value="MANSC_N"/>
</dbReference>
<keyword evidence="4" id="KW-1133">Transmembrane helix</keyword>
<keyword evidence="6" id="KW-0325">Glycoprotein</keyword>
<evidence type="ECO:0000256" key="1">
    <source>
        <dbReference type="ARBA" id="ARBA00004479"/>
    </source>
</evidence>
<evidence type="ECO:0000259" key="9">
    <source>
        <dbReference type="PROSITE" id="PS50986"/>
    </source>
</evidence>
<dbReference type="AlphaFoldDB" id="A0A9X0CRM7"/>
<evidence type="ECO:0000256" key="5">
    <source>
        <dbReference type="ARBA" id="ARBA00023136"/>
    </source>
</evidence>
<feature type="chain" id="PRO_5040757751" evidence="8">
    <location>
        <begin position="26"/>
        <end position="332"/>
    </location>
</feature>
<evidence type="ECO:0000256" key="3">
    <source>
        <dbReference type="ARBA" id="ARBA00022729"/>
    </source>
</evidence>
<dbReference type="Proteomes" id="UP001163046">
    <property type="component" value="Unassembled WGS sequence"/>
</dbReference>
<protein>
    <submittedName>
        <fullName evidence="10">Lipoprotein receptor- protein 11</fullName>
    </submittedName>
</protein>
<feature type="signal peptide" evidence="8">
    <location>
        <begin position="1"/>
        <end position="25"/>
    </location>
</feature>
<dbReference type="OrthoDB" id="10037294at2759"/>
<keyword evidence="10" id="KW-0449">Lipoprotein</keyword>
<feature type="region of interest" description="Disordered" evidence="7">
    <location>
        <begin position="264"/>
        <end position="289"/>
    </location>
</feature>
<evidence type="ECO:0000256" key="4">
    <source>
        <dbReference type="ARBA" id="ARBA00022989"/>
    </source>
</evidence>
<name>A0A9X0CRM7_9CNID</name>
<feature type="domain" description="MANSC" evidence="9">
    <location>
        <begin position="37"/>
        <end position="121"/>
    </location>
</feature>
<dbReference type="SMART" id="SM00765">
    <property type="entry name" value="MANEC"/>
    <property type="match status" value="1"/>
</dbReference>
<dbReference type="GO" id="GO:0016020">
    <property type="term" value="C:membrane"/>
    <property type="evidence" value="ECO:0007669"/>
    <property type="project" value="UniProtKB-SubCell"/>
</dbReference>
<reference evidence="10" key="1">
    <citation type="submission" date="2023-01" db="EMBL/GenBank/DDBJ databases">
        <title>Genome assembly of the deep-sea coral Lophelia pertusa.</title>
        <authorList>
            <person name="Herrera S."/>
            <person name="Cordes E."/>
        </authorList>
    </citation>
    <scope>NUCLEOTIDE SEQUENCE</scope>
    <source>
        <strain evidence="10">USNM1676648</strain>
        <tissue evidence="10">Polyp</tissue>
    </source>
</reference>
<evidence type="ECO:0000256" key="7">
    <source>
        <dbReference type="SAM" id="MobiDB-lite"/>
    </source>
</evidence>
<keyword evidence="2" id="KW-0812">Transmembrane</keyword>
<evidence type="ECO:0000313" key="11">
    <source>
        <dbReference type="Proteomes" id="UP001163046"/>
    </source>
</evidence>
<feature type="compositionally biased region" description="Basic and acidic residues" evidence="7">
    <location>
        <begin position="179"/>
        <end position="191"/>
    </location>
</feature>
<feature type="compositionally biased region" description="Basic and acidic residues" evidence="7">
    <location>
        <begin position="264"/>
        <end position="280"/>
    </location>
</feature>